<organism evidence="2 3">
    <name type="scientific">[Mycobacterium] manitobense</name>
    <dbReference type="NCBI Taxonomy" id="190147"/>
    <lineage>
        <taxon>Bacteria</taxon>
        <taxon>Bacillati</taxon>
        <taxon>Actinomycetota</taxon>
        <taxon>Actinomycetes</taxon>
        <taxon>Mycobacteriales</taxon>
        <taxon>Mycobacteriaceae</taxon>
        <taxon>Mycolicibacterium</taxon>
    </lineage>
</organism>
<gene>
    <name evidence="2" type="ORF">H7I41_25490</name>
</gene>
<keyword evidence="3" id="KW-1185">Reference proteome</keyword>
<dbReference type="AlphaFoldDB" id="A0A9X3BYE4"/>
<dbReference type="EMBL" id="JACKSJ010000235">
    <property type="protein sequence ID" value="MCV7173281.1"/>
    <property type="molecule type" value="Genomic_DNA"/>
</dbReference>
<dbReference type="Proteomes" id="UP001140293">
    <property type="component" value="Unassembled WGS sequence"/>
</dbReference>
<proteinExistence type="predicted"/>
<keyword evidence="1" id="KW-0732">Signal</keyword>
<protein>
    <submittedName>
        <fullName evidence="2">Uncharacterized protein</fullName>
    </submittedName>
</protein>
<reference evidence="2" key="1">
    <citation type="submission" date="2020-07" db="EMBL/GenBank/DDBJ databases">
        <authorList>
            <person name="Pettersson B.M.F."/>
            <person name="Behra P.R.K."/>
            <person name="Ramesh M."/>
            <person name="Das S."/>
            <person name="Dasgupta S."/>
            <person name="Kirsebom L.A."/>
        </authorList>
    </citation>
    <scope>NUCLEOTIDE SEQUENCE</scope>
    <source>
        <strain evidence="2">DSM 44615</strain>
    </source>
</reference>
<feature type="chain" id="PRO_5040723422" evidence="1">
    <location>
        <begin position="30"/>
        <end position="128"/>
    </location>
</feature>
<name>A0A9X3BYE4_9MYCO</name>
<evidence type="ECO:0000256" key="1">
    <source>
        <dbReference type="SAM" id="SignalP"/>
    </source>
</evidence>
<reference evidence="2" key="2">
    <citation type="journal article" date="2022" name="BMC Genomics">
        <title>Comparative genome analysis of mycobacteria focusing on tRNA and non-coding RNA.</title>
        <authorList>
            <person name="Behra P.R.K."/>
            <person name="Pettersson B.M.F."/>
            <person name="Ramesh M."/>
            <person name="Das S."/>
            <person name="Dasgupta S."/>
            <person name="Kirsebom L.A."/>
        </authorList>
    </citation>
    <scope>NUCLEOTIDE SEQUENCE</scope>
    <source>
        <strain evidence="2">DSM 44615</strain>
    </source>
</reference>
<evidence type="ECO:0000313" key="2">
    <source>
        <dbReference type="EMBL" id="MCV7173281.1"/>
    </source>
</evidence>
<evidence type="ECO:0000313" key="3">
    <source>
        <dbReference type="Proteomes" id="UP001140293"/>
    </source>
</evidence>
<accession>A0A9X3BYE4</accession>
<sequence>MNSQAISGVAGAAAVFAATAVGSPGVANAANDGLFSGTYVIAPFGDTVHVTSDCPECDAVGTGPSRTVVMNWNGVGWQHTHELAGCGVATGTGTPTVVADGYVQELTLVSVSSCPAANITAVWTRVGP</sequence>
<feature type="signal peptide" evidence="1">
    <location>
        <begin position="1"/>
        <end position="29"/>
    </location>
</feature>
<dbReference type="RefSeq" id="WP_264015448.1">
    <property type="nucleotide sequence ID" value="NZ_JACKSJ010000235.1"/>
</dbReference>
<comment type="caution">
    <text evidence="2">The sequence shown here is derived from an EMBL/GenBank/DDBJ whole genome shotgun (WGS) entry which is preliminary data.</text>
</comment>